<evidence type="ECO:0000256" key="4">
    <source>
        <dbReference type="ARBA" id="ARBA00023163"/>
    </source>
</evidence>
<evidence type="ECO:0000256" key="5">
    <source>
        <dbReference type="ARBA" id="ARBA00023242"/>
    </source>
</evidence>
<evidence type="ECO:0000256" key="2">
    <source>
        <dbReference type="ARBA" id="ARBA00022491"/>
    </source>
</evidence>
<dbReference type="AlphaFoldDB" id="A0A8C9Z793"/>
<keyword evidence="8" id="KW-1185">Reference proteome</keyword>
<dbReference type="GO" id="GO:0032922">
    <property type="term" value="P:circadian regulation of gene expression"/>
    <property type="evidence" value="ECO:0007669"/>
    <property type="project" value="TreeGrafter"/>
</dbReference>
<dbReference type="InterPro" id="IPR036638">
    <property type="entry name" value="HLH_DNA-bd_sf"/>
</dbReference>
<evidence type="ECO:0000313" key="7">
    <source>
        <dbReference type="Ensembl" id="ENSSLUP00000034919.1"/>
    </source>
</evidence>
<reference evidence="7" key="1">
    <citation type="submission" date="2025-08" db="UniProtKB">
        <authorList>
            <consortium name="Ensembl"/>
        </authorList>
    </citation>
    <scope>IDENTIFICATION</scope>
</reference>
<dbReference type="PANTHER" id="PTHR11723:SF17">
    <property type="entry name" value="PROTEIN EXTRA-MACROCHAETAE"/>
    <property type="match status" value="1"/>
</dbReference>
<comment type="subcellular location">
    <subcellularLocation>
        <location evidence="1">Nucleus</location>
    </subcellularLocation>
</comment>
<proteinExistence type="predicted"/>
<dbReference type="SUPFAM" id="SSF47459">
    <property type="entry name" value="HLH, helix-loop-helix DNA-binding domain"/>
    <property type="match status" value="1"/>
</dbReference>
<evidence type="ECO:0000256" key="3">
    <source>
        <dbReference type="ARBA" id="ARBA00023015"/>
    </source>
</evidence>
<dbReference type="Ensembl" id="ENSSLUT00000036006.1">
    <property type="protein sequence ID" value="ENSSLUP00000034919.1"/>
    <property type="gene ID" value="ENSSLUG00000015549.1"/>
</dbReference>
<dbReference type="InterPro" id="IPR011598">
    <property type="entry name" value="bHLH_dom"/>
</dbReference>
<reference evidence="7" key="2">
    <citation type="submission" date="2025-09" db="UniProtKB">
        <authorList>
            <consortium name="Ensembl"/>
        </authorList>
    </citation>
    <scope>IDENTIFICATION</scope>
</reference>
<dbReference type="Proteomes" id="UP000694568">
    <property type="component" value="Unplaced"/>
</dbReference>
<dbReference type="PROSITE" id="PS50888">
    <property type="entry name" value="BHLH"/>
    <property type="match status" value="1"/>
</dbReference>
<evidence type="ECO:0000259" key="6">
    <source>
        <dbReference type="PROSITE" id="PS50888"/>
    </source>
</evidence>
<feature type="domain" description="BHLH" evidence="6">
    <location>
        <begin position="30"/>
        <end position="82"/>
    </location>
</feature>
<dbReference type="SMART" id="SM00353">
    <property type="entry name" value="HLH"/>
    <property type="match status" value="1"/>
</dbReference>
<dbReference type="GO" id="GO:0005634">
    <property type="term" value="C:nucleus"/>
    <property type="evidence" value="ECO:0007669"/>
    <property type="project" value="UniProtKB-SubCell"/>
</dbReference>
<accession>A0A8C9Z793</accession>
<keyword evidence="4" id="KW-0804">Transcription</keyword>
<dbReference type="InterPro" id="IPR026052">
    <property type="entry name" value="DNA-bd_prot-inh"/>
</dbReference>
<dbReference type="GO" id="GO:0046983">
    <property type="term" value="F:protein dimerization activity"/>
    <property type="evidence" value="ECO:0007669"/>
    <property type="project" value="InterPro"/>
</dbReference>
<name>A0A8C9Z793_SANLU</name>
<dbReference type="Gene3D" id="4.10.280.10">
    <property type="entry name" value="Helix-loop-helix DNA-binding domain"/>
    <property type="match status" value="1"/>
</dbReference>
<dbReference type="GeneTree" id="ENSGT00940000177938"/>
<keyword evidence="2" id="KW-0678">Repressor</keyword>
<organism evidence="7 8">
    <name type="scientific">Sander lucioperca</name>
    <name type="common">Pike-perch</name>
    <name type="synonym">Perca lucioperca</name>
    <dbReference type="NCBI Taxonomy" id="283035"/>
    <lineage>
        <taxon>Eukaryota</taxon>
        <taxon>Metazoa</taxon>
        <taxon>Chordata</taxon>
        <taxon>Craniata</taxon>
        <taxon>Vertebrata</taxon>
        <taxon>Euteleostomi</taxon>
        <taxon>Actinopterygii</taxon>
        <taxon>Neopterygii</taxon>
        <taxon>Teleostei</taxon>
        <taxon>Neoteleostei</taxon>
        <taxon>Acanthomorphata</taxon>
        <taxon>Eupercaria</taxon>
        <taxon>Perciformes</taxon>
        <taxon>Percoidei</taxon>
        <taxon>Percidae</taxon>
        <taxon>Luciopercinae</taxon>
        <taxon>Sander</taxon>
    </lineage>
</organism>
<keyword evidence="5" id="KW-0539">Nucleus</keyword>
<protein>
    <recommendedName>
        <fullName evidence="6">BHLH domain-containing protein</fullName>
    </recommendedName>
</protein>
<evidence type="ECO:0000313" key="8">
    <source>
        <dbReference type="Proteomes" id="UP000694568"/>
    </source>
</evidence>
<dbReference type="GO" id="GO:0000122">
    <property type="term" value="P:negative regulation of transcription by RNA polymerase II"/>
    <property type="evidence" value="ECO:0007669"/>
    <property type="project" value="InterPro"/>
</dbReference>
<sequence length="141" mass="15853">EEAVSTRNSCSLRCPLRGFSRGFPRNKSLSPGEYVPAVPALLPRDMELCYRLLRRLVPGLPRGRAASRVEILQHVIDYIRDLQTELDASWPTGDRGTNLHTCQVGNIRGTSSGGFGDGDLLISPHRTQELLLYRWLCCFRN</sequence>
<dbReference type="GO" id="GO:0005737">
    <property type="term" value="C:cytoplasm"/>
    <property type="evidence" value="ECO:0007669"/>
    <property type="project" value="InterPro"/>
</dbReference>
<dbReference type="PANTHER" id="PTHR11723">
    <property type="entry name" value="DNA-BINDING PROTEIN INHIBITOR"/>
    <property type="match status" value="1"/>
</dbReference>
<keyword evidence="3" id="KW-0805">Transcription regulation</keyword>
<evidence type="ECO:0000256" key="1">
    <source>
        <dbReference type="ARBA" id="ARBA00004123"/>
    </source>
</evidence>
<dbReference type="GO" id="GO:0030154">
    <property type="term" value="P:cell differentiation"/>
    <property type="evidence" value="ECO:0007669"/>
    <property type="project" value="TreeGrafter"/>
</dbReference>
<dbReference type="Pfam" id="PF00010">
    <property type="entry name" value="HLH"/>
    <property type="match status" value="1"/>
</dbReference>